<dbReference type="PhylomeDB" id="Q7NIR0"/>
<dbReference type="InterPro" id="IPR006083">
    <property type="entry name" value="PRK/URK"/>
</dbReference>
<evidence type="ECO:0000313" key="14">
    <source>
        <dbReference type="Proteomes" id="UP000000557"/>
    </source>
</evidence>
<evidence type="ECO:0000313" key="13">
    <source>
        <dbReference type="EMBL" id="BAC90063.1"/>
    </source>
</evidence>
<dbReference type="SUPFAM" id="SSF52540">
    <property type="entry name" value="P-loop containing nucleoside triphosphate hydrolases"/>
    <property type="match status" value="1"/>
</dbReference>
<dbReference type="AlphaFoldDB" id="Q7NIR0"/>
<dbReference type="KEGG" id="gvi:gll2122"/>
<evidence type="ECO:0000256" key="5">
    <source>
        <dbReference type="ARBA" id="ARBA00022567"/>
    </source>
</evidence>
<dbReference type="STRING" id="251221.gene:10759617"/>
<gene>
    <name evidence="13" type="primary">prk</name>
</gene>
<evidence type="ECO:0000256" key="10">
    <source>
        <dbReference type="ARBA" id="ARBA00031382"/>
    </source>
</evidence>
<reference evidence="13 14" key="1">
    <citation type="journal article" date="2003" name="DNA Res.">
        <title>Complete genome structure of Gloeobacter violaceus PCC 7421, a cyanobacterium that lacks thylakoids.</title>
        <authorList>
            <person name="Nakamura Y."/>
            <person name="Kaneko T."/>
            <person name="Sato S."/>
            <person name="Mimuro M."/>
            <person name="Miyashita H."/>
            <person name="Tsuchiya T."/>
            <person name="Sasamoto S."/>
            <person name="Watanabe A."/>
            <person name="Kawashima K."/>
            <person name="Kishida Y."/>
            <person name="Kiyokawa C."/>
            <person name="Kohara M."/>
            <person name="Matsumoto M."/>
            <person name="Matsuno A."/>
            <person name="Nakazaki N."/>
            <person name="Shimpo S."/>
            <person name="Takeuchi C."/>
            <person name="Yamada M."/>
            <person name="Tabata S."/>
        </authorList>
    </citation>
    <scope>NUCLEOTIDE SEQUENCE [LARGE SCALE GENOMIC DNA]</scope>
    <source>
        <strain evidence="14">ATCC 29082 / PCC 7421</strain>
    </source>
</reference>
<evidence type="ECO:0000256" key="8">
    <source>
        <dbReference type="ARBA" id="ARBA00022777"/>
    </source>
</evidence>
<organism evidence="13 14">
    <name type="scientific">Gloeobacter violaceus (strain ATCC 29082 / PCC 7421)</name>
    <dbReference type="NCBI Taxonomy" id="251221"/>
    <lineage>
        <taxon>Bacteria</taxon>
        <taxon>Bacillati</taxon>
        <taxon>Cyanobacteriota</taxon>
        <taxon>Cyanophyceae</taxon>
        <taxon>Gloeobacterales</taxon>
        <taxon>Gloeobacteraceae</taxon>
        <taxon>Gloeobacter</taxon>
    </lineage>
</organism>
<comment type="catalytic activity">
    <reaction evidence="11">
        <text>D-ribulose 5-phosphate + ATP = D-ribulose 1,5-bisphosphate + ADP + H(+)</text>
        <dbReference type="Rhea" id="RHEA:19365"/>
        <dbReference type="ChEBI" id="CHEBI:15378"/>
        <dbReference type="ChEBI" id="CHEBI:30616"/>
        <dbReference type="ChEBI" id="CHEBI:57870"/>
        <dbReference type="ChEBI" id="CHEBI:58121"/>
        <dbReference type="ChEBI" id="CHEBI:456216"/>
        <dbReference type="EC" id="2.7.1.19"/>
    </reaction>
</comment>
<dbReference type="eggNOG" id="COG0572">
    <property type="taxonomic scope" value="Bacteria"/>
</dbReference>
<dbReference type="PANTHER" id="PTHR10285">
    <property type="entry name" value="URIDINE KINASE"/>
    <property type="match status" value="1"/>
</dbReference>
<evidence type="ECO:0000256" key="6">
    <source>
        <dbReference type="ARBA" id="ARBA00022679"/>
    </source>
</evidence>
<keyword evidence="4" id="KW-0602">Photosynthesis</keyword>
<dbReference type="InterPro" id="IPR027417">
    <property type="entry name" value="P-loop_NTPase"/>
</dbReference>
<dbReference type="HOGENOM" id="CLU_033590_0_0_3"/>
<dbReference type="OrthoDB" id="9777642at2"/>
<evidence type="ECO:0000259" key="12">
    <source>
        <dbReference type="Pfam" id="PF00485"/>
    </source>
</evidence>
<dbReference type="EnsemblBacteria" id="BAC90063">
    <property type="protein sequence ID" value="BAC90063"/>
    <property type="gene ID" value="BAC90063"/>
</dbReference>
<comment type="similarity">
    <text evidence="2">Belongs to the phosphoribulokinase family.</text>
</comment>
<name>Q7NIR0_GLOVI</name>
<comment type="pathway">
    <text evidence="1">Carbohydrate biosynthesis; Calvin cycle.</text>
</comment>
<dbReference type="Pfam" id="PF00485">
    <property type="entry name" value="PRK"/>
    <property type="match status" value="1"/>
</dbReference>
<dbReference type="GO" id="GO:0008974">
    <property type="term" value="F:phosphoribulokinase activity"/>
    <property type="evidence" value="ECO:0007669"/>
    <property type="project" value="UniProtKB-EC"/>
</dbReference>
<dbReference type="GO" id="GO:0005524">
    <property type="term" value="F:ATP binding"/>
    <property type="evidence" value="ECO:0007669"/>
    <property type="project" value="UniProtKB-KW"/>
</dbReference>
<dbReference type="Gene3D" id="3.40.50.300">
    <property type="entry name" value="P-loop containing nucleotide triphosphate hydrolases"/>
    <property type="match status" value="1"/>
</dbReference>
<dbReference type="Proteomes" id="UP000000557">
    <property type="component" value="Chromosome"/>
</dbReference>
<keyword evidence="14" id="KW-1185">Reference proteome</keyword>
<evidence type="ECO:0000256" key="1">
    <source>
        <dbReference type="ARBA" id="ARBA00005215"/>
    </source>
</evidence>
<evidence type="ECO:0000256" key="11">
    <source>
        <dbReference type="ARBA" id="ARBA00047663"/>
    </source>
</evidence>
<feature type="domain" description="Phosphoribulokinase/uridine kinase" evidence="12">
    <location>
        <begin position="35"/>
        <end position="210"/>
    </location>
</feature>
<dbReference type="PRINTS" id="PR00478">
    <property type="entry name" value="PHRIBLKINASE"/>
</dbReference>
<evidence type="ECO:0000256" key="3">
    <source>
        <dbReference type="ARBA" id="ARBA00012042"/>
    </source>
</evidence>
<sequence>METLTATETQPMTNSVQFVCATARQQLKQLRSPIIVGVAGDSGSGKTTYSNGIRRLLGSDLVSTLCTDGYHKEDREQRQISGRLPLDPAANHLDRLAEHLKALKQGKAVPIPVYNHGSGKFEQPENFVPTPIVVVEGLHTLYPELIPYLDFSLYVDPDHPVKWQWKWERDLKRRGHKAEQLEQEMLQREAAFKRWIDFQKIDANVVIKIFHSQLQCLAPHQFTGILPNPCYKVELILQPAPVPLPTLPLPFDLAAMLAVDQPPFMLAAVPYRYWGRSAIAIHLDGVLSQKTIAGLEDYIVNYTGIPTDEAIPEEQYELTSATRFAQLLITWRFLEQINYLLQKNR</sequence>
<dbReference type="CDD" id="cd02026">
    <property type="entry name" value="PRK"/>
    <property type="match status" value="1"/>
</dbReference>
<keyword evidence="7" id="KW-0547">Nucleotide-binding</keyword>
<dbReference type="InterPro" id="IPR006082">
    <property type="entry name" value="PRK"/>
</dbReference>
<accession>Q7NIR0</accession>
<keyword evidence="9" id="KW-0067">ATP-binding</keyword>
<dbReference type="PATRIC" id="fig|251221.4.peg.2157"/>
<keyword evidence="6" id="KW-0808">Transferase</keyword>
<dbReference type="EMBL" id="BA000045">
    <property type="protein sequence ID" value="BAC90063.1"/>
    <property type="molecule type" value="Genomic_DNA"/>
</dbReference>
<evidence type="ECO:0000256" key="7">
    <source>
        <dbReference type="ARBA" id="ARBA00022741"/>
    </source>
</evidence>
<dbReference type="NCBIfam" id="NF005655">
    <property type="entry name" value="PRK07429.1"/>
    <property type="match status" value="1"/>
</dbReference>
<keyword evidence="5" id="KW-0113">Calvin cycle</keyword>
<protein>
    <recommendedName>
        <fullName evidence="3">phosphoribulokinase</fullName>
        <ecNumber evidence="3">2.7.1.19</ecNumber>
    </recommendedName>
    <alternativeName>
        <fullName evidence="10">Phosphopentokinase</fullName>
    </alternativeName>
</protein>
<dbReference type="InParanoid" id="Q7NIR0"/>
<dbReference type="GO" id="GO:0005737">
    <property type="term" value="C:cytoplasm"/>
    <property type="evidence" value="ECO:0000318"/>
    <property type="project" value="GO_Central"/>
</dbReference>
<dbReference type="EC" id="2.7.1.19" evidence="3"/>
<keyword evidence="8" id="KW-0418">Kinase</keyword>
<proteinExistence type="inferred from homology"/>
<reference evidence="13 14" key="2">
    <citation type="journal article" date="2003" name="DNA Res.">
        <title>Complete genome structure of Gloeobacter violaceus PCC 7421, a cyanobacterium that lacks thylakoids (supplement).</title>
        <authorList>
            <person name="Nakamura Y."/>
            <person name="Kaneko T."/>
            <person name="Sato S."/>
            <person name="Mimuro M."/>
            <person name="Miyashita H."/>
            <person name="Tsuchiya T."/>
            <person name="Sasamoto S."/>
            <person name="Watanabe A."/>
            <person name="Kawashima K."/>
            <person name="Kishida Y."/>
            <person name="Kiyokawa C."/>
            <person name="Kohara M."/>
            <person name="Matsumoto M."/>
            <person name="Matsuno A."/>
            <person name="Nakazaki N."/>
            <person name="Shimpo S."/>
            <person name="Takeuchi C."/>
            <person name="Yamada M."/>
            <person name="Tabata S."/>
        </authorList>
    </citation>
    <scope>NUCLEOTIDE SEQUENCE [LARGE SCALE GENOMIC DNA]</scope>
    <source>
        <strain evidence="14">ATCC 29082 / PCC 7421</strain>
    </source>
</reference>
<dbReference type="GO" id="GO:0019253">
    <property type="term" value="P:reductive pentose-phosphate cycle"/>
    <property type="evidence" value="ECO:0007669"/>
    <property type="project" value="UniProtKB-KW"/>
</dbReference>
<evidence type="ECO:0000256" key="4">
    <source>
        <dbReference type="ARBA" id="ARBA00022531"/>
    </source>
</evidence>
<evidence type="ECO:0000256" key="2">
    <source>
        <dbReference type="ARBA" id="ARBA00009719"/>
    </source>
</evidence>
<evidence type="ECO:0000256" key="9">
    <source>
        <dbReference type="ARBA" id="ARBA00022840"/>
    </source>
</evidence>